<reference evidence="5 6" key="1">
    <citation type="journal article" date="2020" name="ISME J.">
        <title>Uncovering the hidden diversity of litter-decomposition mechanisms in mushroom-forming fungi.</title>
        <authorList>
            <person name="Floudas D."/>
            <person name="Bentzer J."/>
            <person name="Ahren D."/>
            <person name="Johansson T."/>
            <person name="Persson P."/>
            <person name="Tunlid A."/>
        </authorList>
    </citation>
    <scope>NUCLEOTIDE SEQUENCE [LARGE SCALE GENOMIC DNA]</scope>
    <source>
        <strain evidence="5 6">CBS 661.87</strain>
    </source>
</reference>
<dbReference type="PANTHER" id="PTHR46093">
    <property type="entry name" value="ACYL-COA-BINDING DOMAIN-CONTAINING PROTEIN 5"/>
    <property type="match status" value="1"/>
</dbReference>
<keyword evidence="6" id="KW-1185">Reference proteome</keyword>
<feature type="compositionally biased region" description="Basic and acidic residues" evidence="3">
    <location>
        <begin position="609"/>
        <end position="621"/>
    </location>
</feature>
<comment type="caution">
    <text evidence="5">The sequence shown here is derived from an EMBL/GenBank/DDBJ whole genome shotgun (WGS) entry which is preliminary data.</text>
</comment>
<dbReference type="InterPro" id="IPR015915">
    <property type="entry name" value="Kelch-typ_b-propeller"/>
</dbReference>
<evidence type="ECO:0000313" key="5">
    <source>
        <dbReference type="EMBL" id="KAF5388241.1"/>
    </source>
</evidence>
<evidence type="ECO:0000313" key="6">
    <source>
        <dbReference type="Proteomes" id="UP000565441"/>
    </source>
</evidence>
<accession>A0A8H5HS47</accession>
<sequence length="932" mass="100510">MAPWREQSSQPAGNFSVPTSAFNPVAGGPASQGQNGQEVILCPSLDDLDSLLDFGRGSSRPPPLKNAAIGYDETSRSVIIFGGESASGLVQSQTFLLNLETLTWSVPTPPANLQRTPAARTAVIAGGDFAPSNRQGFVVIGGKGSDGKGLLDVWEYDFNNQFWSEVNVSPGGPLPRWGASGGIDISTHPIQDPVVPGPNNTFYIAGGYDGIRSSSFSDVWRLNISGTLSSNLPNDSQGSWDHLTIGHLPSKFNESGTIVNHRLILTGGCSSPTTDDTCAEQDSYVIDTQRRSETSPAVCPAPRTNPVLVRNANQFTSTFTSQVYLLLGIIDKTSWNDDDGLENGEVAVLDIQTGTWSRILPSGDPGTSGHPTFPSPREGSAAFSYPSALVGQSRNASSDTLIFGGQDSSGNLLSDVWLLRAYSGIITPSAPLWSGFRDGRLQTGIDANGAGVRVKYMSKCAAKIAPSPTGTTPPPPSNSSLPPQTIHHLFNTSVVHKIVAPVSLVILQLSFLLFRLASPLYQMISLHTQIIYGSAVLALAAYGLGFAGLATSFSTISTGSPSSYSGLHLQTGHGIAGLVFFLTLYVICPALLALYACTTRNRASVQDSESEKTPARVRSPEATETYDWPVSSSAPHSLHNTSSPSSPRHRANSWGPSTMMHRSPEGRMSSDSESIRPSSPKRGFEVVNRPSRIRKSSGWLAVPFAEGSSDRLRDIDWLQRRRSLNAVGELDYALTQVRREQLLSTPATTDGLMPTVAPPLSRGPRLDFPCVPEMILHIIIQAAFLGMSIFTMIALWSRAPKAAFGVFLAWTAAFYIIMFTFAWHLRPERSLLSAIRSRQRLQPPDMSNLTTRPGSITEASISPYVHHQPPYRLATGTDDVSLSHAGPRSTEADDEDDGIDDDTRQRMIEDEIGRRDVSIITTPKRKLWIANP</sequence>
<feature type="compositionally biased region" description="Polar residues" evidence="3">
    <location>
        <begin position="1"/>
        <end position="22"/>
    </location>
</feature>
<dbReference type="SUPFAM" id="SSF117281">
    <property type="entry name" value="Kelch motif"/>
    <property type="match status" value="2"/>
</dbReference>
<evidence type="ECO:0000256" key="1">
    <source>
        <dbReference type="ARBA" id="ARBA00022441"/>
    </source>
</evidence>
<keyword evidence="4" id="KW-0812">Transmembrane</keyword>
<feature type="region of interest" description="Disordered" evidence="3">
    <location>
        <begin position="876"/>
        <end position="905"/>
    </location>
</feature>
<evidence type="ECO:0000256" key="2">
    <source>
        <dbReference type="ARBA" id="ARBA00022737"/>
    </source>
</evidence>
<keyword evidence="4" id="KW-1133">Transmembrane helix</keyword>
<organism evidence="5 6">
    <name type="scientific">Tricholomella constricta</name>
    <dbReference type="NCBI Taxonomy" id="117010"/>
    <lineage>
        <taxon>Eukaryota</taxon>
        <taxon>Fungi</taxon>
        <taxon>Dikarya</taxon>
        <taxon>Basidiomycota</taxon>
        <taxon>Agaricomycotina</taxon>
        <taxon>Agaricomycetes</taxon>
        <taxon>Agaricomycetidae</taxon>
        <taxon>Agaricales</taxon>
        <taxon>Tricholomatineae</taxon>
        <taxon>Lyophyllaceae</taxon>
        <taxon>Tricholomella</taxon>
    </lineage>
</organism>
<feature type="transmembrane region" description="Helical" evidence="4">
    <location>
        <begin position="802"/>
        <end position="823"/>
    </location>
</feature>
<evidence type="ECO:0000256" key="4">
    <source>
        <dbReference type="SAM" id="Phobius"/>
    </source>
</evidence>
<protein>
    <submittedName>
        <fullName evidence="5">Uncharacterized protein</fullName>
    </submittedName>
</protein>
<feature type="transmembrane region" description="Helical" evidence="4">
    <location>
        <begin position="498"/>
        <end position="518"/>
    </location>
</feature>
<dbReference type="EMBL" id="JAACJP010000001">
    <property type="protein sequence ID" value="KAF5388241.1"/>
    <property type="molecule type" value="Genomic_DNA"/>
</dbReference>
<dbReference type="Gene3D" id="2.120.10.80">
    <property type="entry name" value="Kelch-type beta propeller"/>
    <property type="match status" value="2"/>
</dbReference>
<proteinExistence type="predicted"/>
<feature type="region of interest" description="Disordered" evidence="3">
    <location>
        <begin position="604"/>
        <end position="684"/>
    </location>
</feature>
<keyword evidence="1" id="KW-0880">Kelch repeat</keyword>
<feature type="transmembrane region" description="Helical" evidence="4">
    <location>
        <begin position="774"/>
        <end position="796"/>
    </location>
</feature>
<feature type="transmembrane region" description="Helical" evidence="4">
    <location>
        <begin position="530"/>
        <end position="553"/>
    </location>
</feature>
<feature type="compositionally biased region" description="Polar residues" evidence="3">
    <location>
        <begin position="630"/>
        <end position="646"/>
    </location>
</feature>
<dbReference type="OrthoDB" id="10250130at2759"/>
<keyword evidence="2" id="KW-0677">Repeat</keyword>
<dbReference type="PANTHER" id="PTHR46093:SF3">
    <property type="entry name" value="ACYL-COA-BINDING DOMAIN-CONTAINING PROTEIN 4"/>
    <property type="match status" value="1"/>
</dbReference>
<dbReference type="Proteomes" id="UP000565441">
    <property type="component" value="Unassembled WGS sequence"/>
</dbReference>
<gene>
    <name evidence="5" type="ORF">D9615_000402</name>
</gene>
<keyword evidence="4" id="KW-0472">Membrane</keyword>
<name>A0A8H5HS47_9AGAR</name>
<dbReference type="AlphaFoldDB" id="A0A8H5HS47"/>
<feature type="region of interest" description="Disordered" evidence="3">
    <location>
        <begin position="1"/>
        <end position="36"/>
    </location>
</feature>
<feature type="transmembrane region" description="Helical" evidence="4">
    <location>
        <begin position="573"/>
        <end position="596"/>
    </location>
</feature>
<feature type="compositionally biased region" description="Basic and acidic residues" evidence="3">
    <location>
        <begin position="662"/>
        <end position="674"/>
    </location>
</feature>
<evidence type="ECO:0000256" key="3">
    <source>
        <dbReference type="SAM" id="MobiDB-lite"/>
    </source>
</evidence>